<organism evidence="1 2">
    <name type="scientific">Marchantia polymorpha</name>
    <name type="common">Common liverwort</name>
    <name type="synonym">Marchantia aquatica</name>
    <dbReference type="NCBI Taxonomy" id="3197"/>
    <lineage>
        <taxon>Eukaryota</taxon>
        <taxon>Viridiplantae</taxon>
        <taxon>Streptophyta</taxon>
        <taxon>Embryophyta</taxon>
        <taxon>Marchantiophyta</taxon>
        <taxon>Marchantiopsida</taxon>
        <taxon>Marchantiidae</taxon>
        <taxon>Marchantiales</taxon>
        <taxon>Marchantiaceae</taxon>
        <taxon>Marchantia</taxon>
    </lineage>
</organism>
<dbReference type="Proteomes" id="UP000244005">
    <property type="component" value="Unassembled WGS sequence"/>
</dbReference>
<reference evidence="2" key="1">
    <citation type="journal article" date="2017" name="Cell">
        <title>Insights into land plant evolution garnered from the Marchantia polymorpha genome.</title>
        <authorList>
            <person name="Bowman J.L."/>
            <person name="Kohchi T."/>
            <person name="Yamato K.T."/>
            <person name="Jenkins J."/>
            <person name="Shu S."/>
            <person name="Ishizaki K."/>
            <person name="Yamaoka S."/>
            <person name="Nishihama R."/>
            <person name="Nakamura Y."/>
            <person name="Berger F."/>
            <person name="Adam C."/>
            <person name="Aki S.S."/>
            <person name="Althoff F."/>
            <person name="Araki T."/>
            <person name="Arteaga-Vazquez M.A."/>
            <person name="Balasubrmanian S."/>
            <person name="Barry K."/>
            <person name="Bauer D."/>
            <person name="Boehm C.R."/>
            <person name="Briginshaw L."/>
            <person name="Caballero-Perez J."/>
            <person name="Catarino B."/>
            <person name="Chen F."/>
            <person name="Chiyoda S."/>
            <person name="Chovatia M."/>
            <person name="Davies K.M."/>
            <person name="Delmans M."/>
            <person name="Demura T."/>
            <person name="Dierschke T."/>
            <person name="Dolan L."/>
            <person name="Dorantes-Acosta A.E."/>
            <person name="Eklund D.M."/>
            <person name="Florent S.N."/>
            <person name="Flores-Sandoval E."/>
            <person name="Fujiyama A."/>
            <person name="Fukuzawa H."/>
            <person name="Galik B."/>
            <person name="Grimanelli D."/>
            <person name="Grimwood J."/>
            <person name="Grossniklaus U."/>
            <person name="Hamada T."/>
            <person name="Haseloff J."/>
            <person name="Hetherington A.J."/>
            <person name="Higo A."/>
            <person name="Hirakawa Y."/>
            <person name="Hundley H.N."/>
            <person name="Ikeda Y."/>
            <person name="Inoue K."/>
            <person name="Inoue S.I."/>
            <person name="Ishida S."/>
            <person name="Jia Q."/>
            <person name="Kakita M."/>
            <person name="Kanazawa T."/>
            <person name="Kawai Y."/>
            <person name="Kawashima T."/>
            <person name="Kennedy M."/>
            <person name="Kinose K."/>
            <person name="Kinoshita T."/>
            <person name="Kohara Y."/>
            <person name="Koide E."/>
            <person name="Komatsu K."/>
            <person name="Kopischke S."/>
            <person name="Kubo M."/>
            <person name="Kyozuka J."/>
            <person name="Lagercrantz U."/>
            <person name="Lin S.S."/>
            <person name="Lindquist E."/>
            <person name="Lipzen A.M."/>
            <person name="Lu C.W."/>
            <person name="De Luna E."/>
            <person name="Martienssen R.A."/>
            <person name="Minamino N."/>
            <person name="Mizutani M."/>
            <person name="Mizutani M."/>
            <person name="Mochizuki N."/>
            <person name="Monte I."/>
            <person name="Mosher R."/>
            <person name="Nagasaki H."/>
            <person name="Nakagami H."/>
            <person name="Naramoto S."/>
            <person name="Nishitani K."/>
            <person name="Ohtani M."/>
            <person name="Okamoto T."/>
            <person name="Okumura M."/>
            <person name="Phillips J."/>
            <person name="Pollak B."/>
            <person name="Reinders A."/>
            <person name="Rovekamp M."/>
            <person name="Sano R."/>
            <person name="Sawa S."/>
            <person name="Schmid M.W."/>
            <person name="Shirakawa M."/>
            <person name="Solano R."/>
            <person name="Spunde A."/>
            <person name="Suetsugu N."/>
            <person name="Sugano S."/>
            <person name="Sugiyama A."/>
            <person name="Sun R."/>
            <person name="Suzuki Y."/>
            <person name="Takenaka M."/>
            <person name="Takezawa D."/>
            <person name="Tomogane H."/>
            <person name="Tsuzuki M."/>
            <person name="Ueda T."/>
            <person name="Umeda M."/>
            <person name="Ward J.M."/>
            <person name="Watanabe Y."/>
            <person name="Yazaki K."/>
            <person name="Yokoyama R."/>
            <person name="Yoshitake Y."/>
            <person name="Yotsui I."/>
            <person name="Zachgo S."/>
            <person name="Schmutz J."/>
        </authorList>
    </citation>
    <scope>NUCLEOTIDE SEQUENCE [LARGE SCALE GENOMIC DNA]</scope>
    <source>
        <strain evidence="2">Tak-1</strain>
    </source>
</reference>
<dbReference type="EMBL" id="KZ772687">
    <property type="protein sequence ID" value="PTQ45346.1"/>
    <property type="molecule type" value="Genomic_DNA"/>
</dbReference>
<evidence type="ECO:0000313" key="1">
    <source>
        <dbReference type="EMBL" id="PTQ45346.1"/>
    </source>
</evidence>
<evidence type="ECO:0000313" key="2">
    <source>
        <dbReference type="Proteomes" id="UP000244005"/>
    </source>
</evidence>
<dbReference type="AlphaFoldDB" id="A0A2R6XGW0"/>
<accession>A0A2R6XGW0</accession>
<name>A0A2R6XGW0_MARPO</name>
<gene>
    <name evidence="1" type="ORF">MARPO_0015s0141</name>
</gene>
<proteinExistence type="predicted"/>
<sequence length="120" mass="13820">MDFLQQCDLTYICLLYILASLLWPLLCSCRVDFDAAPFSSCLVIPSRIVSQSIPQILRDRKGDICNSLIVKRSEECCLTARSFQTTLRAGTGRFLFYLSFRMQRDWIYRYRGPANTYPGG</sequence>
<keyword evidence="2" id="KW-1185">Reference proteome</keyword>
<dbReference type="Gramene" id="Mp2g08560.1">
    <property type="protein sequence ID" value="Mp2g08560.1.cds"/>
    <property type="gene ID" value="Mp2g08560"/>
</dbReference>
<protein>
    <submittedName>
        <fullName evidence="1">Uncharacterized protein</fullName>
    </submittedName>
</protein>